<dbReference type="EMBL" id="JALLPB020000385">
    <property type="protein sequence ID" value="KAL3809719.1"/>
    <property type="molecule type" value="Genomic_DNA"/>
</dbReference>
<feature type="compositionally biased region" description="Basic and acidic residues" evidence="1">
    <location>
        <begin position="70"/>
        <end position="79"/>
    </location>
</feature>
<dbReference type="AlphaFoldDB" id="A0ABD3R9U7"/>
<feature type="region of interest" description="Disordered" evidence="1">
    <location>
        <begin position="1"/>
        <end position="96"/>
    </location>
</feature>
<evidence type="ECO:0000313" key="3">
    <source>
        <dbReference type="Proteomes" id="UP001530377"/>
    </source>
</evidence>
<reference evidence="2 3" key="1">
    <citation type="submission" date="2024-10" db="EMBL/GenBank/DDBJ databases">
        <title>Updated reference genomes for cyclostephanoid diatoms.</title>
        <authorList>
            <person name="Roberts W.R."/>
            <person name="Alverson A.J."/>
        </authorList>
    </citation>
    <scope>NUCLEOTIDE SEQUENCE [LARGE SCALE GENOMIC DNA]</scope>
    <source>
        <strain evidence="2 3">AJA228-03</strain>
    </source>
</reference>
<feature type="compositionally biased region" description="Gly residues" evidence="1">
    <location>
        <begin position="80"/>
        <end position="89"/>
    </location>
</feature>
<organism evidence="2 3">
    <name type="scientific">Cyclostephanos tholiformis</name>
    <dbReference type="NCBI Taxonomy" id="382380"/>
    <lineage>
        <taxon>Eukaryota</taxon>
        <taxon>Sar</taxon>
        <taxon>Stramenopiles</taxon>
        <taxon>Ochrophyta</taxon>
        <taxon>Bacillariophyta</taxon>
        <taxon>Coscinodiscophyceae</taxon>
        <taxon>Thalassiosirophycidae</taxon>
        <taxon>Stephanodiscales</taxon>
        <taxon>Stephanodiscaceae</taxon>
        <taxon>Cyclostephanos</taxon>
    </lineage>
</organism>
<protein>
    <submittedName>
        <fullName evidence="2">Uncharacterized protein</fullName>
    </submittedName>
</protein>
<name>A0ABD3R9U7_9STRA</name>
<comment type="caution">
    <text evidence="2">The sequence shown here is derived from an EMBL/GenBank/DDBJ whole genome shotgun (WGS) entry which is preliminary data.</text>
</comment>
<gene>
    <name evidence="2" type="ORF">ACHAXA_009413</name>
</gene>
<dbReference type="Proteomes" id="UP001530377">
    <property type="component" value="Unassembled WGS sequence"/>
</dbReference>
<proteinExistence type="predicted"/>
<sequence length="96" mass="10591">MEWTASEYAESGLIMPIETKTEPRTAWKRQSPFPGTLRTTKYCVPPLSSTSSSYRKVEGRRHMPVVGSNSKDRKSHFEGGEWGDGGLAGTGDVREG</sequence>
<evidence type="ECO:0000313" key="2">
    <source>
        <dbReference type="EMBL" id="KAL3809719.1"/>
    </source>
</evidence>
<evidence type="ECO:0000256" key="1">
    <source>
        <dbReference type="SAM" id="MobiDB-lite"/>
    </source>
</evidence>
<accession>A0ABD3R9U7</accession>
<keyword evidence="3" id="KW-1185">Reference proteome</keyword>